<sequence length="74" mass="8528">MSIFTIAAIIEESVIYFSFLIMLKIYISKSGHLLCSHSIFDILPVLTTVKIRLQSFICSRGAWHTLAPDKRWQK</sequence>
<dbReference type="Ensembl" id="ENSPSTT00000020132.1">
    <property type="protein sequence ID" value="ENSPSTP00000019214.1"/>
    <property type="gene ID" value="ENSPSTG00000013876.1"/>
</dbReference>
<keyword evidence="3" id="KW-1185">Reference proteome</keyword>
<dbReference type="Ensembl" id="ENSPSTT00000021451.1">
    <property type="protein sequence ID" value="ENSPSTP00000020451.1"/>
    <property type="gene ID" value="ENSPSTG00000014840.1"/>
</dbReference>
<evidence type="ECO:0000256" key="1">
    <source>
        <dbReference type="SAM" id="Phobius"/>
    </source>
</evidence>
<reference evidence="2" key="1">
    <citation type="submission" date="2025-05" db="UniProtKB">
        <authorList>
            <consortium name="Ensembl"/>
        </authorList>
    </citation>
    <scope>IDENTIFICATION</scope>
</reference>
<name>A0A8C9FR94_PAVCR</name>
<evidence type="ECO:0000313" key="2">
    <source>
        <dbReference type="Ensembl" id="ENSPSTP00000019214.1"/>
    </source>
</evidence>
<organism evidence="2 3">
    <name type="scientific">Pavo cristatus</name>
    <name type="common">Indian peafowl</name>
    <name type="synonym">Blue peafowl</name>
    <dbReference type="NCBI Taxonomy" id="9049"/>
    <lineage>
        <taxon>Eukaryota</taxon>
        <taxon>Metazoa</taxon>
        <taxon>Chordata</taxon>
        <taxon>Craniata</taxon>
        <taxon>Vertebrata</taxon>
        <taxon>Euteleostomi</taxon>
        <taxon>Archelosauria</taxon>
        <taxon>Archosauria</taxon>
        <taxon>Dinosauria</taxon>
        <taxon>Saurischia</taxon>
        <taxon>Theropoda</taxon>
        <taxon>Coelurosauria</taxon>
        <taxon>Aves</taxon>
        <taxon>Neognathae</taxon>
        <taxon>Galloanserae</taxon>
        <taxon>Galliformes</taxon>
        <taxon>Phasianidae</taxon>
        <taxon>Phasianinae</taxon>
        <taxon>Pavo</taxon>
    </lineage>
</organism>
<keyword evidence="1" id="KW-1133">Transmembrane helix</keyword>
<proteinExistence type="predicted"/>
<keyword evidence="1" id="KW-0812">Transmembrane</keyword>
<dbReference type="Proteomes" id="UP000694428">
    <property type="component" value="Unplaced"/>
</dbReference>
<accession>A0A8C9FR94</accession>
<feature type="transmembrane region" description="Helical" evidence="1">
    <location>
        <begin position="6"/>
        <end position="27"/>
    </location>
</feature>
<evidence type="ECO:0000313" key="3">
    <source>
        <dbReference type="Proteomes" id="UP000694428"/>
    </source>
</evidence>
<dbReference type="AlphaFoldDB" id="A0A8C9FR94"/>
<protein>
    <submittedName>
        <fullName evidence="2">Uncharacterized protein</fullName>
    </submittedName>
</protein>
<dbReference type="Ensembl" id="ENSPSTT00000010488.1">
    <property type="protein sequence ID" value="ENSPSTP00000009989.1"/>
    <property type="gene ID" value="ENSPSTG00000007065.1"/>
</dbReference>
<keyword evidence="1" id="KW-0472">Membrane</keyword>